<reference evidence="5 6" key="1">
    <citation type="journal article" date="2018" name="G3 (Bethesda)">
        <title>Phylogenetic and Phylogenomic Definition of Rhizopus Species.</title>
        <authorList>
            <person name="Gryganskyi A.P."/>
            <person name="Golan J."/>
            <person name="Dolatabadi S."/>
            <person name="Mondo S."/>
            <person name="Robb S."/>
            <person name="Idnurm A."/>
            <person name="Muszewska A."/>
            <person name="Steczkiewicz K."/>
            <person name="Masonjones S."/>
            <person name="Liao H.L."/>
            <person name="Gajdeczka M.T."/>
            <person name="Anike F."/>
            <person name="Vuek A."/>
            <person name="Anishchenko I.M."/>
            <person name="Voigt K."/>
            <person name="de Hoog G.S."/>
            <person name="Smith M.E."/>
            <person name="Heitman J."/>
            <person name="Vilgalys R."/>
            <person name="Stajich J.E."/>
        </authorList>
    </citation>
    <scope>NUCLEOTIDE SEQUENCE [LARGE SCALE GENOMIC DNA]</scope>
    <source>
        <strain evidence="5 6">LSU 92-RS-03</strain>
    </source>
</reference>
<accession>A0A367KKE2</accession>
<dbReference type="Pfam" id="PF00724">
    <property type="entry name" value="Oxidored_FMN"/>
    <property type="match status" value="1"/>
</dbReference>
<organism evidence="5 6">
    <name type="scientific">Rhizopus stolonifer</name>
    <name type="common">Rhizopus nigricans</name>
    <dbReference type="NCBI Taxonomy" id="4846"/>
    <lineage>
        <taxon>Eukaryota</taxon>
        <taxon>Fungi</taxon>
        <taxon>Fungi incertae sedis</taxon>
        <taxon>Mucoromycota</taxon>
        <taxon>Mucoromycotina</taxon>
        <taxon>Mucoromycetes</taxon>
        <taxon>Mucorales</taxon>
        <taxon>Mucorineae</taxon>
        <taxon>Rhizopodaceae</taxon>
        <taxon>Rhizopus</taxon>
    </lineage>
</organism>
<dbReference type="GO" id="GO:0016628">
    <property type="term" value="F:oxidoreductase activity, acting on the CH-CH group of donors, NAD or NADP as acceptor"/>
    <property type="evidence" value="ECO:0007669"/>
    <property type="project" value="UniProtKB-ARBA"/>
</dbReference>
<dbReference type="GO" id="GO:0010181">
    <property type="term" value="F:FMN binding"/>
    <property type="evidence" value="ECO:0007669"/>
    <property type="project" value="InterPro"/>
</dbReference>
<dbReference type="InterPro" id="IPR001155">
    <property type="entry name" value="OxRdtase_FMN_N"/>
</dbReference>
<name>A0A367KKE2_RHIST</name>
<protein>
    <recommendedName>
        <fullName evidence="4">NADH:flavin oxidoreductase/NADH oxidase N-terminal domain-containing protein</fullName>
    </recommendedName>
</protein>
<comment type="similarity">
    <text evidence="2">Belongs to the NADH:flavin oxidoreductase/NADH oxidase family.</text>
</comment>
<evidence type="ECO:0000259" key="4">
    <source>
        <dbReference type="Pfam" id="PF00724"/>
    </source>
</evidence>
<dbReference type="CDD" id="cd02933">
    <property type="entry name" value="OYE_like_FMN"/>
    <property type="match status" value="1"/>
</dbReference>
<keyword evidence="6" id="KW-1185">Reference proteome</keyword>
<gene>
    <name evidence="5" type="ORF">CU098_005144</name>
</gene>
<evidence type="ECO:0000256" key="2">
    <source>
        <dbReference type="ARBA" id="ARBA00005979"/>
    </source>
</evidence>
<dbReference type="AlphaFoldDB" id="A0A367KKE2"/>
<dbReference type="Gene3D" id="3.20.20.70">
    <property type="entry name" value="Aldolase class I"/>
    <property type="match status" value="1"/>
</dbReference>
<dbReference type="PANTHER" id="PTHR22893:SF91">
    <property type="entry name" value="NADPH DEHYDROGENASE 2-RELATED"/>
    <property type="match status" value="1"/>
</dbReference>
<dbReference type="Proteomes" id="UP000253551">
    <property type="component" value="Unassembled WGS sequence"/>
</dbReference>
<dbReference type="InterPro" id="IPR013785">
    <property type="entry name" value="Aldolase_TIM"/>
</dbReference>
<evidence type="ECO:0000313" key="5">
    <source>
        <dbReference type="EMBL" id="RCI02703.1"/>
    </source>
</evidence>
<evidence type="ECO:0000313" key="6">
    <source>
        <dbReference type="Proteomes" id="UP000253551"/>
    </source>
</evidence>
<dbReference type="SUPFAM" id="SSF51395">
    <property type="entry name" value="FMN-linked oxidoreductases"/>
    <property type="match status" value="1"/>
</dbReference>
<dbReference type="EMBL" id="PJQM01001292">
    <property type="protein sequence ID" value="RCI02703.1"/>
    <property type="molecule type" value="Genomic_DNA"/>
</dbReference>
<evidence type="ECO:0000256" key="1">
    <source>
        <dbReference type="ARBA" id="ARBA00001917"/>
    </source>
</evidence>
<feature type="domain" description="NADH:flavin oxidoreductase/NADH oxidase N-terminal" evidence="4">
    <location>
        <begin position="5"/>
        <end position="339"/>
    </location>
</feature>
<comment type="cofactor">
    <cofactor evidence="1">
        <name>FMN</name>
        <dbReference type="ChEBI" id="CHEBI:58210"/>
    </cofactor>
</comment>
<evidence type="ECO:0000256" key="3">
    <source>
        <dbReference type="ARBA" id="ARBA00023002"/>
    </source>
</evidence>
<proteinExistence type="inferred from homology"/>
<dbReference type="FunFam" id="3.20.20.70:FF:000059">
    <property type="entry name" value="N-ethylmaleimide reductase, FMN-linked"/>
    <property type="match status" value="1"/>
</dbReference>
<dbReference type="OrthoDB" id="276546at2759"/>
<dbReference type="PANTHER" id="PTHR22893">
    <property type="entry name" value="NADH OXIDOREDUCTASE-RELATED"/>
    <property type="match status" value="1"/>
</dbReference>
<dbReference type="GO" id="GO:0005829">
    <property type="term" value="C:cytosol"/>
    <property type="evidence" value="ECO:0007669"/>
    <property type="project" value="UniProtKB-ARBA"/>
</dbReference>
<keyword evidence="3" id="KW-0560">Oxidoreductase</keyword>
<comment type="caution">
    <text evidence="5">The sequence shown here is derived from an EMBL/GenBank/DDBJ whole genome shotgun (WGS) entry which is preliminary data.</text>
</comment>
<dbReference type="STRING" id="4846.A0A367KKE2"/>
<sequence length="362" mass="40276">MSTALFSPIKIGRHTLNHRVILAPLTRFRATEDGVPTEIQAEYYQQRASEGGLLITEATFITDRAGGIPYIPGIYSQKQIEGWKKVTRAVHEKKAVIYLQLWHIGRAAFSKNNPNQEQVVSASDVPIEGPSWFGEAHEVPRPLTIDEIQGLIQEFRQAVVNAIEAGFDGVEIQCGGGFIIDQFINSGSNKRTDNYGGSVENRTRLALEIIDTITDAVGADRIGVRLSPGSTFGGMQDEDVVATTSYLVSRIQERHPDLAYLHFIEPRADVHMSDEATTNDTLEPFRKIWKGPLITASGFSTAREYAFEFAEKTGSMIAFGRAFIANPDLPQRLLNGSELNKYDRSTFYTRGPKGFIDYPFLK</sequence>
<dbReference type="InterPro" id="IPR045247">
    <property type="entry name" value="Oye-like"/>
</dbReference>